<evidence type="ECO:0000256" key="5">
    <source>
        <dbReference type="ARBA" id="ARBA00022475"/>
    </source>
</evidence>
<keyword evidence="9" id="KW-0046">Antibiotic resistance</keyword>
<feature type="transmembrane region" description="Helical" evidence="10">
    <location>
        <begin position="167"/>
        <end position="190"/>
    </location>
</feature>
<feature type="transmembrane region" description="Helical" evidence="10">
    <location>
        <begin position="54"/>
        <end position="75"/>
    </location>
</feature>
<dbReference type="PIRSF" id="PIRSF006603">
    <property type="entry name" value="DinF"/>
    <property type="match status" value="1"/>
</dbReference>
<dbReference type="GO" id="GO:0005886">
    <property type="term" value="C:plasma membrane"/>
    <property type="evidence" value="ECO:0007669"/>
    <property type="project" value="UniProtKB-SubCell"/>
</dbReference>
<accession>A0AAE3J9L0</accession>
<dbReference type="PANTHER" id="PTHR43823">
    <property type="entry name" value="SPORULATION PROTEIN YKVU"/>
    <property type="match status" value="1"/>
</dbReference>
<evidence type="ECO:0000256" key="3">
    <source>
        <dbReference type="ARBA" id="ARBA00022106"/>
    </source>
</evidence>
<comment type="caution">
    <text evidence="11">The sequence shown here is derived from an EMBL/GenBank/DDBJ whole genome shotgun (WGS) entry which is preliminary data.</text>
</comment>
<dbReference type="RefSeq" id="WP_337870106.1">
    <property type="nucleotide sequence ID" value="NZ_JBBNHX010000044.1"/>
</dbReference>
<keyword evidence="5" id="KW-1003">Cell membrane</keyword>
<keyword evidence="4" id="KW-0813">Transport</keyword>
<organism evidence="11 12">
    <name type="scientific">Hominilimicola fabiformis</name>
    <dbReference type="NCBI Taxonomy" id="2885356"/>
    <lineage>
        <taxon>Bacteria</taxon>
        <taxon>Bacillati</taxon>
        <taxon>Bacillota</taxon>
        <taxon>Clostridia</taxon>
        <taxon>Eubacteriales</taxon>
        <taxon>Oscillospiraceae</taxon>
        <taxon>Hominilimicola</taxon>
    </lineage>
</organism>
<evidence type="ECO:0000256" key="4">
    <source>
        <dbReference type="ARBA" id="ARBA00022448"/>
    </source>
</evidence>
<keyword evidence="8 10" id="KW-0472">Membrane</keyword>
<dbReference type="AlphaFoldDB" id="A0AAE3J9L0"/>
<evidence type="ECO:0000256" key="2">
    <source>
        <dbReference type="ARBA" id="ARBA00008417"/>
    </source>
</evidence>
<name>A0AAE3J9L0_9FIRM</name>
<evidence type="ECO:0000313" key="12">
    <source>
        <dbReference type="Proteomes" id="UP001198242"/>
    </source>
</evidence>
<feature type="transmembrane region" description="Helical" evidence="10">
    <location>
        <begin position="247"/>
        <end position="265"/>
    </location>
</feature>
<comment type="subcellular location">
    <subcellularLocation>
        <location evidence="1">Cell membrane</location>
        <topology evidence="1">Multi-pass membrane protein</topology>
    </subcellularLocation>
</comment>
<evidence type="ECO:0000256" key="9">
    <source>
        <dbReference type="ARBA" id="ARBA00023251"/>
    </source>
</evidence>
<dbReference type="CDD" id="cd13143">
    <property type="entry name" value="MATE_MepA_like"/>
    <property type="match status" value="1"/>
</dbReference>
<feature type="transmembrane region" description="Helical" evidence="10">
    <location>
        <begin position="138"/>
        <end position="160"/>
    </location>
</feature>
<feature type="transmembrane region" description="Helical" evidence="10">
    <location>
        <begin position="391"/>
        <end position="413"/>
    </location>
</feature>
<dbReference type="InterPro" id="IPR002528">
    <property type="entry name" value="MATE_fam"/>
</dbReference>
<feature type="transmembrane region" description="Helical" evidence="10">
    <location>
        <begin position="285"/>
        <end position="303"/>
    </location>
</feature>
<protein>
    <recommendedName>
        <fullName evidence="3">Multidrug export protein MepA</fullName>
    </recommendedName>
</protein>
<reference evidence="11 12" key="1">
    <citation type="submission" date="2021-10" db="EMBL/GenBank/DDBJ databases">
        <title>Anaerobic single-cell dispensing facilitates the cultivation of human gut bacteria.</title>
        <authorList>
            <person name="Afrizal A."/>
        </authorList>
    </citation>
    <scope>NUCLEOTIDE SEQUENCE [LARGE SCALE GENOMIC DNA]</scope>
    <source>
        <strain evidence="11 12">CLA-AA-H232</strain>
    </source>
</reference>
<keyword evidence="7 10" id="KW-1133">Transmembrane helix</keyword>
<dbReference type="Pfam" id="PF01554">
    <property type="entry name" value="MatE"/>
    <property type="match status" value="2"/>
</dbReference>
<evidence type="ECO:0000256" key="10">
    <source>
        <dbReference type="SAM" id="Phobius"/>
    </source>
</evidence>
<dbReference type="GO" id="GO:0046677">
    <property type="term" value="P:response to antibiotic"/>
    <property type="evidence" value="ECO:0007669"/>
    <property type="project" value="UniProtKB-KW"/>
</dbReference>
<evidence type="ECO:0000256" key="8">
    <source>
        <dbReference type="ARBA" id="ARBA00023136"/>
    </source>
</evidence>
<dbReference type="InterPro" id="IPR051327">
    <property type="entry name" value="MATE_MepA_subfamily"/>
</dbReference>
<feature type="transmembrane region" description="Helical" evidence="10">
    <location>
        <begin position="196"/>
        <end position="218"/>
    </location>
</feature>
<dbReference type="Proteomes" id="UP001198242">
    <property type="component" value="Unassembled WGS sequence"/>
</dbReference>
<feature type="transmembrane region" description="Helical" evidence="10">
    <location>
        <begin position="323"/>
        <end position="343"/>
    </location>
</feature>
<dbReference type="InterPro" id="IPR048279">
    <property type="entry name" value="MdtK-like"/>
</dbReference>
<keyword evidence="12" id="KW-1185">Reference proteome</keyword>
<dbReference type="NCBIfam" id="TIGR00797">
    <property type="entry name" value="matE"/>
    <property type="match status" value="1"/>
</dbReference>
<feature type="transmembrane region" description="Helical" evidence="10">
    <location>
        <begin position="96"/>
        <end position="118"/>
    </location>
</feature>
<proteinExistence type="inferred from homology"/>
<dbReference type="GO" id="GO:0042910">
    <property type="term" value="F:xenobiotic transmembrane transporter activity"/>
    <property type="evidence" value="ECO:0007669"/>
    <property type="project" value="InterPro"/>
</dbReference>
<evidence type="ECO:0000256" key="7">
    <source>
        <dbReference type="ARBA" id="ARBA00022989"/>
    </source>
</evidence>
<dbReference type="EMBL" id="JAJEQM010000009">
    <property type="protein sequence ID" value="MCC2210697.1"/>
    <property type="molecule type" value="Genomic_DNA"/>
</dbReference>
<keyword evidence="6 10" id="KW-0812">Transmembrane</keyword>
<gene>
    <name evidence="11" type="ORF">LKE05_07825</name>
</gene>
<feature type="transmembrane region" description="Helical" evidence="10">
    <location>
        <begin position="12"/>
        <end position="34"/>
    </location>
</feature>
<evidence type="ECO:0000256" key="6">
    <source>
        <dbReference type="ARBA" id="ARBA00022692"/>
    </source>
</evidence>
<dbReference type="InterPro" id="IPR045070">
    <property type="entry name" value="MATE_MepA-like"/>
</dbReference>
<feature type="transmembrane region" description="Helical" evidence="10">
    <location>
        <begin position="419"/>
        <end position="437"/>
    </location>
</feature>
<feature type="transmembrane region" description="Helical" evidence="10">
    <location>
        <begin position="363"/>
        <end position="384"/>
    </location>
</feature>
<evidence type="ECO:0000313" key="11">
    <source>
        <dbReference type="EMBL" id="MCC2210697.1"/>
    </source>
</evidence>
<evidence type="ECO:0000256" key="1">
    <source>
        <dbReference type="ARBA" id="ARBA00004651"/>
    </source>
</evidence>
<sequence>MSKNNQDVLNRPIHLKMLIGFSLPTILSMVFMSIYTTVDGLFVARLVNTDALSAVNIVMPMVFIATGIGTMFGSGGNALVAKKIGEGKKQEAREDFSLLLFTSFVVSLVISVLCFVFLKPLLRLLGSDDNLMTYCIEYMYPILIAMPFTVFGMMLSMSYITVGKAHFGLWMSILGGVLNIVLDGLFIAIFKWGIAGAAIATSIGYVTTSIIGLVYFFVNRKHELYIVKPKLRWHTIIKSCTNGSSEMIGVFAGSIVAILFNNILMRMAGSDGVASITIMLYVQELFNAVYRGYATGIAPVISYNFGRDDSVRLKRIHSISTKVILLASFVLTSVCIVLAPTLVEFFAGDNQSVLEMAVHGFRIFAISCLFVGINVYSSSLFTALNDGKTSAILSFCRTVVFLVVPVLVLPMIIGLDGVWWSMPIGELLSFAMSVYYFRKLYFRKVKA</sequence>
<dbReference type="GO" id="GO:0015297">
    <property type="term" value="F:antiporter activity"/>
    <property type="evidence" value="ECO:0007669"/>
    <property type="project" value="InterPro"/>
</dbReference>
<comment type="similarity">
    <text evidence="2">Belongs to the multi antimicrobial extrusion (MATE) (TC 2.A.66.1) family. MepA subfamily.</text>
</comment>
<dbReference type="PANTHER" id="PTHR43823:SF3">
    <property type="entry name" value="MULTIDRUG EXPORT PROTEIN MEPA"/>
    <property type="match status" value="1"/>
</dbReference>